<feature type="region of interest" description="Disordered" evidence="4">
    <location>
        <begin position="103"/>
        <end position="144"/>
    </location>
</feature>
<evidence type="ECO:0000313" key="6">
    <source>
        <dbReference type="Proteomes" id="UP000251047"/>
    </source>
</evidence>
<gene>
    <name evidence="5" type="ORF">CWC39_01455</name>
</gene>
<dbReference type="EMBL" id="PHQP01000006">
    <property type="protein sequence ID" value="RAV34742.1"/>
    <property type="molecule type" value="Genomic_DNA"/>
</dbReference>
<evidence type="ECO:0000256" key="4">
    <source>
        <dbReference type="SAM" id="MobiDB-lite"/>
    </source>
</evidence>
<organism evidence="5 6">
    <name type="scientific">Corynebacterium heidelbergense</name>
    <dbReference type="NCBI Taxonomy" id="2055947"/>
    <lineage>
        <taxon>Bacteria</taxon>
        <taxon>Bacillati</taxon>
        <taxon>Actinomycetota</taxon>
        <taxon>Actinomycetes</taxon>
        <taxon>Mycobacteriales</taxon>
        <taxon>Corynebacteriaceae</taxon>
        <taxon>Corynebacterium</taxon>
    </lineage>
</organism>
<sequence>MIQHIYIEGGVCMEPELRYTQSGKAVCQLRIAASDQHKDGDEWVRDQSVYWTVAVWGRCAEPAARLTKGDRVVVRGKPVTRQWETPEGQRRSATEVQAFDVWRMLDAPSNSTPSPQPTQQQQPPQQQASGWQQTISDGDDDPPF</sequence>
<reference evidence="5 6" key="1">
    <citation type="journal article" date="2018" name="Syst. Appl. Microbiol.">
        <title>Corynebacterium heidelbergense sp. nov., isolated from the preen glands of Egyptian geese (Alopochen aegyptiacus).</title>
        <authorList>
            <person name="Braun M.S."/>
            <person name="Wang E."/>
            <person name="Zimmermann S."/>
            <person name="Wink M."/>
        </authorList>
    </citation>
    <scope>NUCLEOTIDE SEQUENCE [LARGE SCALE GENOMIC DNA]</scope>
    <source>
        <strain evidence="5 6">DSM 104638</strain>
    </source>
</reference>
<accession>A0A364VDK2</accession>
<dbReference type="OrthoDB" id="9809878at2"/>
<dbReference type="SUPFAM" id="SSF50249">
    <property type="entry name" value="Nucleic acid-binding proteins"/>
    <property type="match status" value="1"/>
</dbReference>
<dbReference type="InterPro" id="IPR000424">
    <property type="entry name" value="Primosome_PriB/ssb"/>
</dbReference>
<keyword evidence="1 2" id="KW-0238">DNA-binding</keyword>
<dbReference type="AlphaFoldDB" id="A0A364VDK2"/>
<evidence type="ECO:0000256" key="2">
    <source>
        <dbReference type="PIRNR" id="PIRNR002070"/>
    </source>
</evidence>
<dbReference type="Gene3D" id="2.40.50.140">
    <property type="entry name" value="Nucleic acid-binding proteins"/>
    <property type="match status" value="1"/>
</dbReference>
<dbReference type="GO" id="GO:0003697">
    <property type="term" value="F:single-stranded DNA binding"/>
    <property type="evidence" value="ECO:0007669"/>
    <property type="project" value="InterPro"/>
</dbReference>
<dbReference type="RefSeq" id="WP_112768750.1">
    <property type="nucleotide sequence ID" value="NZ_CP063191.1"/>
</dbReference>
<evidence type="ECO:0000256" key="1">
    <source>
        <dbReference type="ARBA" id="ARBA00023125"/>
    </source>
</evidence>
<dbReference type="PROSITE" id="PS50935">
    <property type="entry name" value="SSB"/>
    <property type="match status" value="1"/>
</dbReference>
<comment type="caution">
    <text evidence="5">The sequence shown here is derived from an EMBL/GenBank/DDBJ whole genome shotgun (WGS) entry which is preliminary data.</text>
</comment>
<protein>
    <recommendedName>
        <fullName evidence="2 3">Single-stranded DNA-binding protein</fullName>
    </recommendedName>
</protein>
<dbReference type="CDD" id="cd04496">
    <property type="entry name" value="SSB_OBF"/>
    <property type="match status" value="1"/>
</dbReference>
<dbReference type="PIRSF" id="PIRSF002070">
    <property type="entry name" value="SSB"/>
    <property type="match status" value="1"/>
</dbReference>
<dbReference type="GO" id="GO:0006260">
    <property type="term" value="P:DNA replication"/>
    <property type="evidence" value="ECO:0007669"/>
    <property type="project" value="InterPro"/>
</dbReference>
<proteinExistence type="predicted"/>
<dbReference type="Proteomes" id="UP000251047">
    <property type="component" value="Unassembled WGS sequence"/>
</dbReference>
<dbReference type="InterPro" id="IPR012340">
    <property type="entry name" value="NA-bd_OB-fold"/>
</dbReference>
<evidence type="ECO:0000256" key="3">
    <source>
        <dbReference type="RuleBase" id="RU000524"/>
    </source>
</evidence>
<evidence type="ECO:0000313" key="5">
    <source>
        <dbReference type="EMBL" id="RAV34742.1"/>
    </source>
</evidence>
<dbReference type="Pfam" id="PF00436">
    <property type="entry name" value="SSB"/>
    <property type="match status" value="1"/>
</dbReference>
<dbReference type="InterPro" id="IPR011344">
    <property type="entry name" value="ssDNA-bd"/>
</dbReference>
<name>A0A364VDK2_9CORY</name>
<dbReference type="NCBIfam" id="TIGR00621">
    <property type="entry name" value="ssb"/>
    <property type="match status" value="1"/>
</dbReference>
<feature type="compositionally biased region" description="Low complexity" evidence="4">
    <location>
        <begin position="108"/>
        <end position="134"/>
    </location>
</feature>